<keyword evidence="2" id="KW-1185">Reference proteome</keyword>
<evidence type="ECO:0000313" key="2">
    <source>
        <dbReference type="Proteomes" id="UP001189429"/>
    </source>
</evidence>
<dbReference type="EMBL" id="CAUYUJ010015552">
    <property type="protein sequence ID" value="CAK0855444.1"/>
    <property type="molecule type" value="Genomic_DNA"/>
</dbReference>
<accession>A0ABN9UAD9</accession>
<proteinExistence type="predicted"/>
<protein>
    <recommendedName>
        <fullName evidence="3">Alkaline ceramidase</fullName>
    </recommendedName>
</protein>
<name>A0ABN9UAD9_9DINO</name>
<dbReference type="Proteomes" id="UP001189429">
    <property type="component" value="Unassembled WGS sequence"/>
</dbReference>
<comment type="caution">
    <text evidence="1">The sequence shown here is derived from an EMBL/GenBank/DDBJ whole genome shotgun (WGS) entry which is preliminary data.</text>
</comment>
<evidence type="ECO:0008006" key="3">
    <source>
        <dbReference type="Google" id="ProtNLM"/>
    </source>
</evidence>
<organism evidence="1 2">
    <name type="scientific">Prorocentrum cordatum</name>
    <dbReference type="NCBI Taxonomy" id="2364126"/>
    <lineage>
        <taxon>Eukaryota</taxon>
        <taxon>Sar</taxon>
        <taxon>Alveolata</taxon>
        <taxon>Dinophyceae</taxon>
        <taxon>Prorocentrales</taxon>
        <taxon>Prorocentraceae</taxon>
        <taxon>Prorocentrum</taxon>
    </lineage>
</organism>
<sequence>MEAGRVEAHRELESHLSVARPLTLAQRLLFWSTNLPYWALLAAVCLRGARPAMGPAPVHCVAAFAVALSSSLFHMVQLRLGGPLCGRCCPTACLKHLGTPACLTRLIVADVSCAAGYGACLLAWDAASVKWLLPPLLFLFGGAFLRRQGQAVAYAVAHGLWHLLSAAALAKVVLLGTFEV</sequence>
<reference evidence="1" key="1">
    <citation type="submission" date="2023-10" db="EMBL/GenBank/DDBJ databases">
        <authorList>
            <person name="Chen Y."/>
            <person name="Shah S."/>
            <person name="Dougan E. K."/>
            <person name="Thang M."/>
            <person name="Chan C."/>
        </authorList>
    </citation>
    <scope>NUCLEOTIDE SEQUENCE [LARGE SCALE GENOMIC DNA]</scope>
</reference>
<gene>
    <name evidence="1" type="ORF">PCOR1329_LOCUS46172</name>
</gene>
<evidence type="ECO:0000313" key="1">
    <source>
        <dbReference type="EMBL" id="CAK0855444.1"/>
    </source>
</evidence>